<dbReference type="OrthoDB" id="9768187at2"/>
<evidence type="ECO:0000256" key="5">
    <source>
        <dbReference type="ARBA" id="ARBA00022989"/>
    </source>
</evidence>
<feature type="transmembrane region" description="Helical" evidence="9">
    <location>
        <begin position="98"/>
        <end position="119"/>
    </location>
</feature>
<reference evidence="10 11" key="1">
    <citation type="submission" date="2019-06" db="EMBL/GenBank/DDBJ databases">
        <title>Draft genome of Streptomyces sedi sp. JCM16909.</title>
        <authorList>
            <person name="Klykleung N."/>
            <person name="Tanasupawat S."/>
            <person name="Kudo T."/>
            <person name="Yuki M."/>
            <person name="Ohkuma M."/>
        </authorList>
    </citation>
    <scope>NUCLEOTIDE SEQUENCE [LARGE SCALE GENOMIC DNA]</scope>
    <source>
        <strain evidence="10 11">JCM 16909</strain>
    </source>
</reference>
<dbReference type="PANTHER" id="PTHR30474">
    <property type="entry name" value="CELL CYCLE PROTEIN"/>
    <property type="match status" value="1"/>
</dbReference>
<dbReference type="GO" id="GO:0005886">
    <property type="term" value="C:plasma membrane"/>
    <property type="evidence" value="ECO:0007669"/>
    <property type="project" value="TreeGrafter"/>
</dbReference>
<feature type="transmembrane region" description="Helical" evidence="9">
    <location>
        <begin position="34"/>
        <end position="54"/>
    </location>
</feature>
<comment type="subcellular location">
    <subcellularLocation>
        <location evidence="1">Membrane</location>
        <topology evidence="1">Multi-pass membrane protein</topology>
    </subcellularLocation>
</comment>
<evidence type="ECO:0000256" key="6">
    <source>
        <dbReference type="ARBA" id="ARBA00023136"/>
    </source>
</evidence>
<evidence type="ECO:0000256" key="4">
    <source>
        <dbReference type="ARBA" id="ARBA00022960"/>
    </source>
</evidence>
<accession>A0A5C4VG68</accession>
<organism evidence="10 11">
    <name type="scientific">Streptomyces sedi</name>
    <dbReference type="NCBI Taxonomy" id="555059"/>
    <lineage>
        <taxon>Bacteria</taxon>
        <taxon>Bacillati</taxon>
        <taxon>Actinomycetota</taxon>
        <taxon>Actinomycetes</taxon>
        <taxon>Kitasatosporales</taxon>
        <taxon>Streptomycetaceae</taxon>
        <taxon>Streptomyces</taxon>
    </lineage>
</organism>
<dbReference type="GO" id="GO:0032153">
    <property type="term" value="C:cell division site"/>
    <property type="evidence" value="ECO:0007669"/>
    <property type="project" value="TreeGrafter"/>
</dbReference>
<feature type="transmembrane region" description="Helical" evidence="9">
    <location>
        <begin position="74"/>
        <end position="91"/>
    </location>
</feature>
<feature type="transmembrane region" description="Helical" evidence="9">
    <location>
        <begin position="366"/>
        <end position="386"/>
    </location>
</feature>
<evidence type="ECO:0000313" key="11">
    <source>
        <dbReference type="Proteomes" id="UP000311713"/>
    </source>
</evidence>
<keyword evidence="5 9" id="KW-1133">Transmembrane helix</keyword>
<comment type="pathway">
    <text evidence="2">Cell wall biogenesis; peptidoglycan biosynthesis.</text>
</comment>
<keyword evidence="6 9" id="KW-0472">Membrane</keyword>
<keyword evidence="4" id="KW-0133">Cell shape</keyword>
<dbReference type="InterPro" id="IPR018365">
    <property type="entry name" value="Cell_cycle_FtsW-rel_CS"/>
</dbReference>
<evidence type="ECO:0000256" key="2">
    <source>
        <dbReference type="ARBA" id="ARBA00004752"/>
    </source>
</evidence>
<proteinExistence type="predicted"/>
<dbReference type="GO" id="GO:0008955">
    <property type="term" value="F:peptidoglycan glycosyltransferase activity"/>
    <property type="evidence" value="ECO:0007669"/>
    <property type="project" value="UniProtKB-EC"/>
</dbReference>
<protein>
    <recommendedName>
        <fullName evidence="7">peptidoglycan glycosyltransferase</fullName>
        <ecNumber evidence="7">2.4.99.28</ecNumber>
    </recommendedName>
</protein>
<dbReference type="PROSITE" id="PS00428">
    <property type="entry name" value="FTSW_RODA_SPOVE"/>
    <property type="match status" value="1"/>
</dbReference>
<gene>
    <name evidence="10" type="ORF">FH715_01675</name>
</gene>
<dbReference type="GO" id="GO:0008360">
    <property type="term" value="P:regulation of cell shape"/>
    <property type="evidence" value="ECO:0007669"/>
    <property type="project" value="UniProtKB-KW"/>
</dbReference>
<evidence type="ECO:0000256" key="9">
    <source>
        <dbReference type="SAM" id="Phobius"/>
    </source>
</evidence>
<dbReference type="EMBL" id="VDGT01000001">
    <property type="protein sequence ID" value="TNM34416.1"/>
    <property type="molecule type" value="Genomic_DNA"/>
</dbReference>
<dbReference type="PANTHER" id="PTHR30474:SF14">
    <property type="entry name" value="CELL CYCLE PROTEIN"/>
    <property type="match status" value="1"/>
</dbReference>
<keyword evidence="3 9" id="KW-0812">Transmembrane</keyword>
<dbReference type="GO" id="GO:0051301">
    <property type="term" value="P:cell division"/>
    <property type="evidence" value="ECO:0007669"/>
    <property type="project" value="InterPro"/>
</dbReference>
<keyword evidence="11" id="KW-1185">Reference proteome</keyword>
<evidence type="ECO:0000256" key="7">
    <source>
        <dbReference type="ARBA" id="ARBA00044770"/>
    </source>
</evidence>
<sequence>MLNNHHLRVNRLAPDPGTWRRLTARDSVLRRIDWVLLLAAMALSVIGILLVWSATRNRTEINSGDPHYFLIRQGLNLAIGVGLAVGVMWLGHHRLRSAVPLIFAFAMVFMLLVFSPLGTEINGQRAWLSLGGYTLQPGEFAKIAIILGMAVIMADQVDAGDRDHPSRRAVLQALALAAGPICVVVIDDLGMAMVLSMIVLGILLGSGASLKWSIGLMLAGVFGAVLVWALGILDEYQIDRFAAFADPSRDPAGVGYNTNQARIAIGSGQLDGKGLFQGTQTTGQFVPEQHTDFIFTVAGEELGFLGAGGIIVLIGVVLWRALRIARDSTELYGTIIAAGIVAWFAFQCFENIGMALGIMPVAGVPLPFLSYGGTAMFVVWIAIGLLQSVRMKRPLAA</sequence>
<evidence type="ECO:0000256" key="1">
    <source>
        <dbReference type="ARBA" id="ARBA00004141"/>
    </source>
</evidence>
<dbReference type="InterPro" id="IPR001182">
    <property type="entry name" value="FtsW/RodA"/>
</dbReference>
<feature type="transmembrane region" description="Helical" evidence="9">
    <location>
        <begin position="302"/>
        <end position="322"/>
    </location>
</feature>
<feature type="transmembrane region" description="Helical" evidence="9">
    <location>
        <begin position="329"/>
        <end position="346"/>
    </location>
</feature>
<dbReference type="AlphaFoldDB" id="A0A5C4VG68"/>
<evidence type="ECO:0000313" key="10">
    <source>
        <dbReference type="EMBL" id="TNM34416.1"/>
    </source>
</evidence>
<feature type="transmembrane region" description="Helical" evidence="9">
    <location>
        <begin position="192"/>
        <end position="210"/>
    </location>
</feature>
<feature type="transmembrane region" description="Helical" evidence="9">
    <location>
        <begin position="215"/>
        <end position="233"/>
    </location>
</feature>
<evidence type="ECO:0000256" key="3">
    <source>
        <dbReference type="ARBA" id="ARBA00022692"/>
    </source>
</evidence>
<evidence type="ECO:0000256" key="8">
    <source>
        <dbReference type="ARBA" id="ARBA00049902"/>
    </source>
</evidence>
<comment type="catalytic activity">
    <reaction evidence="8">
        <text>[GlcNAc-(1-&gt;4)-Mur2Ac(oyl-L-Ala-gamma-D-Glu-L-Lys-D-Ala-D-Ala)](n)-di-trans,octa-cis-undecaprenyl diphosphate + beta-D-GlcNAc-(1-&gt;4)-Mur2Ac(oyl-L-Ala-gamma-D-Glu-L-Lys-D-Ala-D-Ala)-di-trans,octa-cis-undecaprenyl diphosphate = [GlcNAc-(1-&gt;4)-Mur2Ac(oyl-L-Ala-gamma-D-Glu-L-Lys-D-Ala-D-Ala)](n+1)-di-trans,octa-cis-undecaprenyl diphosphate + di-trans,octa-cis-undecaprenyl diphosphate + H(+)</text>
        <dbReference type="Rhea" id="RHEA:23708"/>
        <dbReference type="Rhea" id="RHEA-COMP:9602"/>
        <dbReference type="Rhea" id="RHEA-COMP:9603"/>
        <dbReference type="ChEBI" id="CHEBI:15378"/>
        <dbReference type="ChEBI" id="CHEBI:58405"/>
        <dbReference type="ChEBI" id="CHEBI:60033"/>
        <dbReference type="ChEBI" id="CHEBI:78435"/>
        <dbReference type="EC" id="2.4.99.28"/>
    </reaction>
</comment>
<dbReference type="GO" id="GO:0015648">
    <property type="term" value="F:lipid-linked peptidoglycan transporter activity"/>
    <property type="evidence" value="ECO:0007669"/>
    <property type="project" value="TreeGrafter"/>
</dbReference>
<name>A0A5C4VG68_9ACTN</name>
<dbReference type="Proteomes" id="UP000311713">
    <property type="component" value="Unassembled WGS sequence"/>
</dbReference>
<comment type="caution">
    <text evidence="10">The sequence shown here is derived from an EMBL/GenBank/DDBJ whole genome shotgun (WGS) entry which is preliminary data.</text>
</comment>
<dbReference type="Pfam" id="PF01098">
    <property type="entry name" value="FTSW_RODA_SPOVE"/>
    <property type="match status" value="1"/>
</dbReference>
<dbReference type="EC" id="2.4.99.28" evidence="7"/>